<keyword evidence="2" id="KW-0812">Transmembrane</keyword>
<dbReference type="STRING" id="7395.A0A1A9V4Q2"/>
<reference evidence="3" key="1">
    <citation type="submission" date="2020-05" db="UniProtKB">
        <authorList>
            <consortium name="EnsemblMetazoa"/>
        </authorList>
    </citation>
    <scope>IDENTIFICATION</scope>
    <source>
        <strain evidence="3">TTRI</strain>
    </source>
</reference>
<dbReference type="Proteomes" id="UP000078200">
    <property type="component" value="Unassembled WGS sequence"/>
</dbReference>
<keyword evidence="2" id="KW-0472">Membrane</keyword>
<proteinExistence type="predicted"/>
<feature type="region of interest" description="Disordered" evidence="1">
    <location>
        <begin position="64"/>
        <end position="102"/>
    </location>
</feature>
<organism evidence="3 4">
    <name type="scientific">Glossina austeni</name>
    <name type="common">Savannah tsetse fly</name>
    <dbReference type="NCBI Taxonomy" id="7395"/>
    <lineage>
        <taxon>Eukaryota</taxon>
        <taxon>Metazoa</taxon>
        <taxon>Ecdysozoa</taxon>
        <taxon>Arthropoda</taxon>
        <taxon>Hexapoda</taxon>
        <taxon>Insecta</taxon>
        <taxon>Pterygota</taxon>
        <taxon>Neoptera</taxon>
        <taxon>Endopterygota</taxon>
        <taxon>Diptera</taxon>
        <taxon>Brachycera</taxon>
        <taxon>Muscomorpha</taxon>
        <taxon>Hippoboscoidea</taxon>
        <taxon>Glossinidae</taxon>
        <taxon>Glossina</taxon>
    </lineage>
</organism>
<keyword evidence="4" id="KW-1185">Reference proteome</keyword>
<feature type="transmembrane region" description="Helical" evidence="2">
    <location>
        <begin position="15"/>
        <end position="35"/>
    </location>
</feature>
<keyword evidence="2" id="KW-1133">Transmembrane helix</keyword>
<feature type="compositionally biased region" description="Polar residues" evidence="1">
    <location>
        <begin position="92"/>
        <end position="102"/>
    </location>
</feature>
<sequence length="102" mass="11479">MLNTLKHNIVHYERIWLISPFLCFWICIWFVNPFLGYKSTFLFGDSFLESVFELSSILRFFAGTSKSSSADATSPLPLSSRNSSTAITSSAKPTNISHLIKP</sequence>
<protein>
    <submittedName>
        <fullName evidence="3">Uncharacterized protein</fullName>
    </submittedName>
</protein>
<dbReference type="AlphaFoldDB" id="A0A1A9V4Q2"/>
<evidence type="ECO:0000313" key="4">
    <source>
        <dbReference type="Proteomes" id="UP000078200"/>
    </source>
</evidence>
<accession>A0A1A9V4Q2</accession>
<evidence type="ECO:0000313" key="3">
    <source>
        <dbReference type="EnsemblMetazoa" id="GAUT025837-PA"/>
    </source>
</evidence>
<evidence type="ECO:0000256" key="2">
    <source>
        <dbReference type="SAM" id="Phobius"/>
    </source>
</evidence>
<dbReference type="VEuPathDB" id="VectorBase:GAUT025837"/>
<name>A0A1A9V4Q2_GLOAU</name>
<dbReference type="EnsemblMetazoa" id="GAUT025837-RA">
    <property type="protein sequence ID" value="GAUT025837-PA"/>
    <property type="gene ID" value="GAUT025837"/>
</dbReference>
<feature type="compositionally biased region" description="Low complexity" evidence="1">
    <location>
        <begin position="79"/>
        <end position="91"/>
    </location>
</feature>
<evidence type="ECO:0000256" key="1">
    <source>
        <dbReference type="SAM" id="MobiDB-lite"/>
    </source>
</evidence>